<dbReference type="OrthoDB" id="8193059at2759"/>
<feature type="compositionally biased region" description="Basic and acidic residues" evidence="4">
    <location>
        <begin position="1315"/>
        <end position="1339"/>
    </location>
</feature>
<evidence type="ECO:0000313" key="7">
    <source>
        <dbReference type="Proteomes" id="UP000235965"/>
    </source>
</evidence>
<evidence type="ECO:0000313" key="6">
    <source>
        <dbReference type="EMBL" id="PNF26305.1"/>
    </source>
</evidence>
<gene>
    <name evidence="6" type="ORF">B7P43_G02662</name>
</gene>
<feature type="compositionally biased region" description="Basic and acidic residues" evidence="4">
    <location>
        <begin position="295"/>
        <end position="305"/>
    </location>
</feature>
<comment type="similarity">
    <text evidence="1">Belongs to the JAKMIP family.</text>
</comment>
<dbReference type="EMBL" id="NEVH01016289">
    <property type="protein sequence ID" value="PNF26309.1"/>
    <property type="molecule type" value="Genomic_DNA"/>
</dbReference>
<feature type="compositionally biased region" description="Basic and acidic residues" evidence="4">
    <location>
        <begin position="334"/>
        <end position="344"/>
    </location>
</feature>
<feature type="compositionally biased region" description="Basic and acidic residues" evidence="4">
    <location>
        <begin position="513"/>
        <end position="524"/>
    </location>
</feature>
<feature type="compositionally biased region" description="Low complexity" evidence="4">
    <location>
        <begin position="534"/>
        <end position="543"/>
    </location>
</feature>
<protein>
    <recommendedName>
        <fullName evidence="5">Janus kinase and microtubule-interacting protein C-terminal domain-containing protein</fullName>
    </recommendedName>
</protein>
<feature type="region of interest" description="Disordered" evidence="4">
    <location>
        <begin position="370"/>
        <end position="401"/>
    </location>
</feature>
<feature type="coiled-coil region" evidence="3">
    <location>
        <begin position="1034"/>
        <end position="1114"/>
    </location>
</feature>
<evidence type="ECO:0000256" key="4">
    <source>
        <dbReference type="SAM" id="MobiDB-lite"/>
    </source>
</evidence>
<dbReference type="GO" id="GO:0008017">
    <property type="term" value="F:microtubule binding"/>
    <property type="evidence" value="ECO:0007669"/>
    <property type="project" value="InterPro"/>
</dbReference>
<evidence type="ECO:0000259" key="5">
    <source>
        <dbReference type="Pfam" id="PF16034"/>
    </source>
</evidence>
<keyword evidence="2 3" id="KW-0175">Coiled coil</keyword>
<evidence type="ECO:0000256" key="2">
    <source>
        <dbReference type="ARBA" id="ARBA00023054"/>
    </source>
</evidence>
<evidence type="ECO:0000256" key="1">
    <source>
        <dbReference type="ARBA" id="ARBA00005239"/>
    </source>
</evidence>
<organism evidence="6 7">
    <name type="scientific">Cryptotermes secundus</name>
    <dbReference type="NCBI Taxonomy" id="105785"/>
    <lineage>
        <taxon>Eukaryota</taxon>
        <taxon>Metazoa</taxon>
        <taxon>Ecdysozoa</taxon>
        <taxon>Arthropoda</taxon>
        <taxon>Hexapoda</taxon>
        <taxon>Insecta</taxon>
        <taxon>Pterygota</taxon>
        <taxon>Neoptera</taxon>
        <taxon>Polyneoptera</taxon>
        <taxon>Dictyoptera</taxon>
        <taxon>Blattodea</taxon>
        <taxon>Blattoidea</taxon>
        <taxon>Termitoidae</taxon>
        <taxon>Kalotermitidae</taxon>
        <taxon>Cryptotermitinae</taxon>
        <taxon>Cryptotermes</taxon>
    </lineage>
</organism>
<dbReference type="InterPro" id="IPR024836">
    <property type="entry name" value="JAKMIP"/>
</dbReference>
<feature type="coiled-coil region" evidence="3">
    <location>
        <begin position="733"/>
        <end position="851"/>
    </location>
</feature>
<dbReference type="PANTHER" id="PTHR18935:SF8">
    <property type="entry name" value="GOLGIN SUBFAMILY A MEMBER 4-LIKE ISOFORM X1"/>
    <property type="match status" value="1"/>
</dbReference>
<keyword evidence="7" id="KW-1185">Reference proteome</keyword>
<feature type="coiled-coil region" evidence="3">
    <location>
        <begin position="110"/>
        <end position="188"/>
    </location>
</feature>
<feature type="domain" description="Janus kinase and microtubule-interacting protein C-terminal" evidence="5">
    <location>
        <begin position="476"/>
        <end position="509"/>
    </location>
</feature>
<name>A0A2J7QCK9_9NEOP</name>
<accession>A0A2J7QCK9</accession>
<dbReference type="Proteomes" id="UP000235965">
    <property type="component" value="Unassembled WGS sequence"/>
</dbReference>
<dbReference type="InterPro" id="IPR031994">
    <property type="entry name" value="JAKMIP_C"/>
</dbReference>
<reference evidence="6 7" key="1">
    <citation type="submission" date="2017-12" db="EMBL/GenBank/DDBJ databases">
        <title>Hemimetabolous genomes reveal molecular basis of termite eusociality.</title>
        <authorList>
            <person name="Harrison M.C."/>
            <person name="Jongepier E."/>
            <person name="Robertson H.M."/>
            <person name="Arning N."/>
            <person name="Bitard-Feildel T."/>
            <person name="Chao H."/>
            <person name="Childers C.P."/>
            <person name="Dinh H."/>
            <person name="Doddapaneni H."/>
            <person name="Dugan S."/>
            <person name="Gowin J."/>
            <person name="Greiner C."/>
            <person name="Han Y."/>
            <person name="Hu H."/>
            <person name="Hughes D.S.T."/>
            <person name="Huylmans A.-K."/>
            <person name="Kemena C."/>
            <person name="Kremer L.P.M."/>
            <person name="Lee S.L."/>
            <person name="Lopez-Ezquerra A."/>
            <person name="Mallet L."/>
            <person name="Monroy-Kuhn J.M."/>
            <person name="Moser A."/>
            <person name="Murali S.C."/>
            <person name="Muzny D.M."/>
            <person name="Otani S."/>
            <person name="Piulachs M.-D."/>
            <person name="Poelchau M."/>
            <person name="Qu J."/>
            <person name="Schaub F."/>
            <person name="Wada-Katsumata A."/>
            <person name="Worley K.C."/>
            <person name="Xie Q."/>
            <person name="Ylla G."/>
            <person name="Poulsen M."/>
            <person name="Gibbs R.A."/>
            <person name="Schal C."/>
            <person name="Richards S."/>
            <person name="Belles X."/>
            <person name="Korb J."/>
            <person name="Bornberg-Bauer E."/>
        </authorList>
    </citation>
    <scope>NUCLEOTIDE SEQUENCE [LARGE SCALE GENOMIC DNA]</scope>
    <source>
        <tissue evidence="6">Whole body</tissue>
    </source>
</reference>
<feature type="region of interest" description="Disordered" evidence="4">
    <location>
        <begin position="513"/>
        <end position="565"/>
    </location>
</feature>
<feature type="coiled-coil region" evidence="3">
    <location>
        <begin position="1139"/>
        <end position="1287"/>
    </location>
</feature>
<feature type="coiled-coil region" evidence="3">
    <location>
        <begin position="420"/>
        <end position="500"/>
    </location>
</feature>
<feature type="compositionally biased region" description="Low complexity" evidence="4">
    <location>
        <begin position="380"/>
        <end position="394"/>
    </location>
</feature>
<feature type="region of interest" description="Disordered" evidence="4">
    <location>
        <begin position="295"/>
        <end position="349"/>
    </location>
</feature>
<sequence length="1391" mass="161562">MQEPATTNSTLTKRMRTSTAEMTAVPLLQALLYQLRSDLNTTRMAFDSERAAMRALKRDRAAEIKAVREEEAEKCRNLLSDLKSRLERDHENALQRQKDAITKTLNSGMLHELKTKDAEMRQALKEAQAREESLKLQLRDAVRAGRDAAGAQQTGASSGAIQKLQQEVTELRLQNKQLEERLQVVTEADRQKAYDLRSQHEEHEMKLVQLRKTSQLETHKLLGELKSKERTILQLERQLNLQTGRVQEQRERLLKRQHEAHTRECDCSEVNYTRAREKRLVQRLGGQHTIMKKAVDTHAQDKKEMQVSGDSDEELETRHRDVGTRNRATGELQEETKDKNRKFDQLTNRHRKEEMRRYYRHFMELEPVVELEEDSGGGEDSPTSSSSPSLSPQSDPEDMWAKLPDKRYHDTLYSCLLKEHLELQREYQFLQTRLKKELAEPNRIRLRLEHELAAARTHARKLKRKLADQEGGSSVLKERIAALQAEVHDLREQNELLEFRILELEECHENLSVRSHGPDTRDVWTDTESDDVSDSGVQSSPSSDTDDNRMGRALRNPSETAGINDSSKLTSRIIATVLPFIDQSVDTDKNSNDREGDEIKKQLKNAECLQESGIFEDVEYNSQGTQTDSMDVEPLVGEGKTCVVGDLSAEIQRLNQFRERVEEAGNCCGNRKLLRVGEGRVDEPPPQQKELQYCRERLQLLEDKVLVYESNGELQTRLLAERLQREVLLSAQVKDLTAKVQHFVVENRRLEEEKCEFEEAENDTRLKCQKLEVKLAALSEKKADLQTQLQQERRTINRLRSTLSESERKEQESKAQLNYFEALVNKYEQRNYDLEEREVELRHRLEMLENSMPVLLMWNMWRLMQNTEISRVEVTDAMSSALVKASTGSCVGDSDGSVLNTSLQLSVRRCPAYPDVVHSSRLRDVEQEQEKTLAERHETENTWRTTEEWLRSRLQFLEAQTGLMNVEIQRYKESEDKYKKRISELENEFYIMKNGSQVTSNKASDPAHKTRAETELNQNQPMEVRSVKCGELGCERKLQELLQSEADMKKLISELETKERAYMETLQQADELWSDMENSYKKRISKAEDNESMLREKVRKLEEIETKLREAFQHDEENEMLLEKIQNMEKSGKMFTEKIRILKTEKDQLIEEINQLRDALQTVQNELEGTKKMVARPMKEELLKERKLSKTLQNEITKLERELRDKSNAQQAQINGLKMQLSKTSRELVDLECTNGELKEEVETLEAKISELKAVIEQQKQNEEKVIIKMSQTILQKEQELEEAKREMRYSQTPNAQEELNQVDKSVLQDLGRKVIRTEETLKPEASEPEKAKEARRQPSEGPRTKPCGCRCSCENEQPPPVSTTKQKPVLRRWLLSQTLQPKESSHWRHC</sequence>
<comment type="caution">
    <text evidence="6">The sequence shown here is derived from an EMBL/GenBank/DDBJ whole genome shotgun (WGS) entry which is preliminary data.</text>
</comment>
<proteinExistence type="inferred from homology"/>
<dbReference type="GO" id="GO:0019900">
    <property type="term" value="F:kinase binding"/>
    <property type="evidence" value="ECO:0007669"/>
    <property type="project" value="InterPro"/>
</dbReference>
<dbReference type="EMBL" id="NEVH01016289">
    <property type="protein sequence ID" value="PNF26305.1"/>
    <property type="molecule type" value="Genomic_DNA"/>
</dbReference>
<feature type="region of interest" description="Disordered" evidence="4">
    <location>
        <begin position="1315"/>
        <end position="1369"/>
    </location>
</feature>
<feature type="coiled-coil region" evidence="3">
    <location>
        <begin position="225"/>
        <end position="252"/>
    </location>
</feature>
<dbReference type="PANTHER" id="PTHR18935">
    <property type="entry name" value="GOLGIN SUBFAMILY A MEMBER 4-LIKE ISOFORM X1"/>
    <property type="match status" value="1"/>
</dbReference>
<evidence type="ECO:0000256" key="3">
    <source>
        <dbReference type="SAM" id="Coils"/>
    </source>
</evidence>
<dbReference type="Pfam" id="PF16034">
    <property type="entry name" value="JAKMIP_CC3"/>
    <property type="match status" value="1"/>
</dbReference>